<accession>A0A8S0W4P4</accession>
<dbReference type="EMBL" id="CDGJ01000048">
    <property type="protein sequence ID" value="CEJ07306.1"/>
    <property type="molecule type" value="Genomic_DNA"/>
</dbReference>
<dbReference type="EMBL" id="LR746496">
    <property type="protein sequence ID" value="CAA7602548.1"/>
    <property type="molecule type" value="Genomic_DNA"/>
</dbReference>
<sequence>MDSRHPLWTNLNRLVIITALLFAIRLFTYFVRDFLPVFGAVLQKLLVAFLPFLLALVLAFLLEPVVLAIMRTLRIRRPYASLLTLVAGLAVIALFVFLLVARLYTELSELANSVPSYSYVLDIVNRQIDSVERFVKVNPQVQNALYSSTASLVRSMQDWAKSGSLALLGFLAALPGVFIIMVVSVVATLLTSASFPRVKRFLAGLFPKRWHQSAQAVSQNLGSALIGFLRAEIMLVSVTAVTTMLGLAIIGNRYAVLLGVLAGILDLVPVVGTGMLFIPWIVALLLWGSLSTGLKVLAMWVITVVLRQFLEPKIMSKNLGLDPLPTLVSMYVGLQLFGGIGLILGPTLVIFYGALRKTGVLK</sequence>
<evidence type="ECO:0000313" key="8">
    <source>
        <dbReference type="EMBL" id="CEJ07306.1"/>
    </source>
</evidence>
<feature type="transmembrane region" description="Helical" evidence="6">
    <location>
        <begin position="233"/>
        <end position="250"/>
    </location>
</feature>
<evidence type="ECO:0000313" key="9">
    <source>
        <dbReference type="Proteomes" id="UP001071230"/>
    </source>
</evidence>
<evidence type="ECO:0000256" key="6">
    <source>
        <dbReference type="SAM" id="Phobius"/>
    </source>
</evidence>
<dbReference type="InterPro" id="IPR014227">
    <property type="entry name" value="YtvI-like"/>
</dbReference>
<reference evidence="7" key="2">
    <citation type="submission" date="2020-01" db="EMBL/GenBank/DDBJ databases">
        <authorList>
            <person name="Hornung B."/>
        </authorList>
    </citation>
    <scope>NUCLEOTIDE SEQUENCE</scope>
    <source>
        <strain evidence="7">PacBioINE</strain>
    </source>
</reference>
<comment type="subcellular location">
    <subcellularLocation>
        <location evidence="1">Membrane</location>
        <topology evidence="1">Multi-pass membrane protein</topology>
    </subcellularLocation>
</comment>
<dbReference type="PANTHER" id="PTHR21716">
    <property type="entry name" value="TRANSMEMBRANE PROTEIN"/>
    <property type="match status" value="1"/>
</dbReference>
<feature type="transmembrane region" description="Helical" evidence="6">
    <location>
        <begin position="256"/>
        <end position="286"/>
    </location>
</feature>
<feature type="transmembrane region" description="Helical" evidence="6">
    <location>
        <begin position="46"/>
        <end position="70"/>
    </location>
</feature>
<evidence type="ECO:0000313" key="7">
    <source>
        <dbReference type="EMBL" id="CAA7602548.1"/>
    </source>
</evidence>
<dbReference type="GO" id="GO:0016020">
    <property type="term" value="C:membrane"/>
    <property type="evidence" value="ECO:0007669"/>
    <property type="project" value="UniProtKB-SubCell"/>
</dbReference>
<dbReference type="Proteomes" id="UP000836597">
    <property type="component" value="Chromosome"/>
</dbReference>
<feature type="transmembrane region" description="Helical" evidence="6">
    <location>
        <begin position="12"/>
        <end position="31"/>
    </location>
</feature>
<evidence type="ECO:0000256" key="4">
    <source>
        <dbReference type="ARBA" id="ARBA00022989"/>
    </source>
</evidence>
<keyword evidence="3 6" id="KW-0812">Transmembrane</keyword>
<dbReference type="NCBIfam" id="TIGR02872">
    <property type="entry name" value="spore_ytvI"/>
    <property type="match status" value="1"/>
</dbReference>
<keyword evidence="9" id="KW-1185">Reference proteome</keyword>
<dbReference type="InterPro" id="IPR002549">
    <property type="entry name" value="AI-2E-like"/>
</dbReference>
<evidence type="ECO:0000256" key="3">
    <source>
        <dbReference type="ARBA" id="ARBA00022692"/>
    </source>
</evidence>
<dbReference type="Pfam" id="PF01594">
    <property type="entry name" value="AI-2E_transport"/>
    <property type="match status" value="1"/>
</dbReference>
<dbReference type="PANTHER" id="PTHR21716:SF68">
    <property type="entry name" value="TRANSPORT PROTEIN YTVI-RELATED"/>
    <property type="match status" value="1"/>
</dbReference>
<name>A0A8S0W4P4_9FIRM</name>
<dbReference type="RefSeq" id="WP_240985896.1">
    <property type="nucleotide sequence ID" value="NZ_CDGJ01000048.1"/>
</dbReference>
<evidence type="ECO:0000256" key="2">
    <source>
        <dbReference type="ARBA" id="ARBA00009773"/>
    </source>
</evidence>
<keyword evidence="5 6" id="KW-0472">Membrane</keyword>
<dbReference type="GO" id="GO:0055085">
    <property type="term" value="P:transmembrane transport"/>
    <property type="evidence" value="ECO:0007669"/>
    <property type="project" value="TreeGrafter"/>
</dbReference>
<feature type="transmembrane region" description="Helical" evidence="6">
    <location>
        <begin position="293"/>
        <end position="310"/>
    </location>
</feature>
<dbReference type="KEGG" id="aacx:DEACI_3227"/>
<dbReference type="AlphaFoldDB" id="A0A8S0W4P4"/>
<reference evidence="8" key="1">
    <citation type="submission" date="2014-11" db="EMBL/GenBank/DDBJ databases">
        <authorList>
            <person name="Hornung B.V."/>
        </authorList>
    </citation>
    <scope>NUCLEOTIDE SEQUENCE</scope>
    <source>
        <strain evidence="8">INE</strain>
    </source>
</reference>
<gene>
    <name evidence="8" type="ORF">DEACI_1767</name>
    <name evidence="7" type="ORF">DEACI_3227</name>
</gene>
<organism evidence="7">
    <name type="scientific">Acididesulfobacillus acetoxydans</name>
    <dbReference type="NCBI Taxonomy" id="1561005"/>
    <lineage>
        <taxon>Bacteria</taxon>
        <taxon>Bacillati</taxon>
        <taxon>Bacillota</taxon>
        <taxon>Clostridia</taxon>
        <taxon>Eubacteriales</taxon>
        <taxon>Peptococcaceae</taxon>
        <taxon>Acididesulfobacillus</taxon>
    </lineage>
</organism>
<keyword evidence="4 6" id="KW-1133">Transmembrane helix</keyword>
<evidence type="ECO:0000256" key="1">
    <source>
        <dbReference type="ARBA" id="ARBA00004141"/>
    </source>
</evidence>
<comment type="similarity">
    <text evidence="2">Belongs to the autoinducer-2 exporter (AI-2E) (TC 2.A.86) family.</text>
</comment>
<feature type="transmembrane region" description="Helical" evidence="6">
    <location>
        <begin position="330"/>
        <end position="355"/>
    </location>
</feature>
<feature type="transmembrane region" description="Helical" evidence="6">
    <location>
        <begin position="82"/>
        <end position="104"/>
    </location>
</feature>
<dbReference type="Proteomes" id="UP001071230">
    <property type="component" value="Unassembled WGS sequence"/>
</dbReference>
<evidence type="ECO:0000256" key="5">
    <source>
        <dbReference type="ARBA" id="ARBA00023136"/>
    </source>
</evidence>
<protein>
    <submittedName>
        <fullName evidence="7">Sporulation integral membrane protein YtvI</fullName>
    </submittedName>
</protein>
<feature type="transmembrane region" description="Helical" evidence="6">
    <location>
        <begin position="165"/>
        <end position="190"/>
    </location>
</feature>
<proteinExistence type="inferred from homology"/>